<evidence type="ECO:0000259" key="4">
    <source>
        <dbReference type="Pfam" id="PF01591"/>
    </source>
</evidence>
<proteinExistence type="predicted"/>
<dbReference type="AlphaFoldDB" id="A0A0H5RKQ7"/>
<dbReference type="PROSITE" id="PS00175">
    <property type="entry name" value="PG_MUTASE"/>
    <property type="match status" value="1"/>
</dbReference>
<feature type="binding site" evidence="3">
    <location>
        <begin position="288"/>
        <end position="295"/>
    </location>
    <ligand>
        <name>substrate</name>
    </ligand>
</feature>
<dbReference type="Gene3D" id="3.40.50.300">
    <property type="entry name" value="P-loop containing nucleotide triphosphate hydrolases"/>
    <property type="match status" value="1"/>
</dbReference>
<feature type="domain" description="6-phosphofructo-2-kinase" evidence="4">
    <location>
        <begin position="64"/>
        <end position="278"/>
    </location>
</feature>
<dbReference type="InterPro" id="IPR013078">
    <property type="entry name" value="His_Pase_superF_clade-1"/>
</dbReference>
<evidence type="ECO:0000313" key="5">
    <source>
        <dbReference type="EMBL" id="CRZ09299.1"/>
    </source>
</evidence>
<dbReference type="PIRSF" id="PIRSF000709">
    <property type="entry name" value="6PFK_2-Ptase"/>
    <property type="match status" value="1"/>
</dbReference>
<dbReference type="GO" id="GO:0004331">
    <property type="term" value="F:fructose-2,6-bisphosphate 2-phosphatase activity"/>
    <property type="evidence" value="ECO:0007669"/>
    <property type="project" value="TreeGrafter"/>
</dbReference>
<dbReference type="GO" id="GO:0006000">
    <property type="term" value="P:fructose metabolic process"/>
    <property type="evidence" value="ECO:0007669"/>
    <property type="project" value="InterPro"/>
</dbReference>
<dbReference type="InterPro" id="IPR003094">
    <property type="entry name" value="6Pfruct_kin"/>
</dbReference>
<dbReference type="SMART" id="SM00855">
    <property type="entry name" value="PGAM"/>
    <property type="match status" value="1"/>
</dbReference>
<evidence type="ECO:0000256" key="1">
    <source>
        <dbReference type="ARBA" id="ARBA00022741"/>
    </source>
</evidence>
<dbReference type="PANTHER" id="PTHR10606:SF44">
    <property type="entry name" value="6-PHOSPHOFRUCTO 2-KINASE_FRUCTOSE 2,6-BISPHOSPHATASE LONG FORM"/>
    <property type="match status" value="1"/>
</dbReference>
<organism evidence="5">
    <name type="scientific">Spongospora subterranea</name>
    <dbReference type="NCBI Taxonomy" id="70186"/>
    <lineage>
        <taxon>Eukaryota</taxon>
        <taxon>Sar</taxon>
        <taxon>Rhizaria</taxon>
        <taxon>Endomyxa</taxon>
        <taxon>Phytomyxea</taxon>
        <taxon>Plasmodiophorida</taxon>
        <taxon>Plasmodiophoridae</taxon>
        <taxon>Spongospora</taxon>
    </lineage>
</organism>
<reference evidence="5" key="1">
    <citation type="submission" date="2015-04" db="EMBL/GenBank/DDBJ databases">
        <title>The genome sequence of the plant pathogenic Rhizarian Plasmodiophora brassicae reveals insights in its biotrophic life cycle and the origin of chitin synthesis.</title>
        <authorList>
            <person name="Schwelm A."/>
            <person name="Fogelqvist J."/>
            <person name="Knaust A."/>
            <person name="Julke S."/>
            <person name="Lilja T."/>
            <person name="Dhandapani V."/>
            <person name="Bonilla-Rosso G."/>
            <person name="Karlsson M."/>
            <person name="Shevchenko A."/>
            <person name="Choi S.R."/>
            <person name="Kim H.G."/>
            <person name="Park J.Y."/>
            <person name="Lim Y.P."/>
            <person name="Ludwig-Muller J."/>
            <person name="Dixelius C."/>
        </authorList>
    </citation>
    <scope>NUCLEOTIDE SEQUENCE</scope>
    <source>
        <tissue evidence="5">Potato root galls</tissue>
    </source>
</reference>
<name>A0A0H5RKQ7_9EUKA</name>
<dbReference type="Pfam" id="PF00300">
    <property type="entry name" value="His_Phos_1"/>
    <property type="match status" value="1"/>
</dbReference>
<dbReference type="GO" id="GO:0005524">
    <property type="term" value="F:ATP binding"/>
    <property type="evidence" value="ECO:0007669"/>
    <property type="project" value="UniProtKB-KW"/>
</dbReference>
<evidence type="ECO:0000256" key="3">
    <source>
        <dbReference type="PIRSR" id="PIRSR613078-2"/>
    </source>
</evidence>
<accession>A0A0H5RKQ7</accession>
<dbReference type="PRINTS" id="PR00991">
    <property type="entry name" value="6PFRUCTKNASE"/>
</dbReference>
<protein>
    <recommendedName>
        <fullName evidence="4">6-phosphofructo-2-kinase domain-containing protein</fullName>
    </recommendedName>
</protein>
<dbReference type="InterPro" id="IPR027417">
    <property type="entry name" value="P-loop_NTPase"/>
</dbReference>
<dbReference type="FunFam" id="3.40.50.300:FF:000644">
    <property type="entry name" value="GpmB, Fructose-2,6-bisphosphatase"/>
    <property type="match status" value="1"/>
</dbReference>
<feature type="binding site" evidence="3">
    <location>
        <position position="342"/>
    </location>
    <ligand>
        <name>substrate</name>
    </ligand>
</feature>
<dbReference type="GO" id="GO:0003873">
    <property type="term" value="F:6-phosphofructo-2-kinase activity"/>
    <property type="evidence" value="ECO:0007669"/>
    <property type="project" value="InterPro"/>
</dbReference>
<feature type="non-terminal residue" evidence="5">
    <location>
        <position position="1"/>
    </location>
</feature>
<dbReference type="SUPFAM" id="SSF52540">
    <property type="entry name" value="P-loop containing nucleoside triphosphate hydrolases"/>
    <property type="match status" value="1"/>
</dbReference>
<dbReference type="Gene3D" id="3.40.50.1240">
    <property type="entry name" value="Phosphoglycerate mutase-like"/>
    <property type="match status" value="1"/>
</dbReference>
<dbReference type="GO" id="GO:0006003">
    <property type="term" value="P:fructose 2,6-bisphosphate metabolic process"/>
    <property type="evidence" value="ECO:0007669"/>
    <property type="project" value="InterPro"/>
</dbReference>
<keyword evidence="1" id="KW-0547">Nucleotide-binding</keyword>
<dbReference type="EMBL" id="HACM01008857">
    <property type="protein sequence ID" value="CRZ09299.1"/>
    <property type="molecule type" value="Transcribed_RNA"/>
</dbReference>
<sequence>IFRLHHCYLQRTGLCLRGFGSFIVLMPPNLIPTNGANDTPLSSPVAALPQTRSCSNLIEQEKEVNECLVLCMVGLPARGKTYLARKLERYLRWIGFKTKSFNIGMYRRQQVGAHVAADFFDPSNEAGVSARQQCAAQAIKALLSWVFTDGGRVAIYDGTNSTLERRRLVKEQLAQAQKESGIVFKLVWVESICNDESILEETIRRNKLNSPDYVGVDPDTAYRDFRERIANYERGYKTLTEEEGDRYIKVIDTGTKMEVYRLDGIVCSRIVYFLLHVRINTAPIYLSRHGESEFNIQGKIGGDSHLSQRGRQYAEQLASFLEKEKELNKTGKLTVFCSTLKRTIETASYIKGDKPQQWRALSEIEVGSCDGMNTADFETMMPEEFEARKADKLRYRYPRGESYLDVIQRLEPVIFELEKSTSPVIVVGHRAVLRCVYAYFMDLPHEDIPHLDLFLHRVFKLKNAAYGCDVQTYDLGVQSVDQVNDQYLT</sequence>
<dbReference type="SUPFAM" id="SSF53254">
    <property type="entry name" value="Phosphoglycerate mutase-like"/>
    <property type="match status" value="1"/>
</dbReference>
<dbReference type="PANTHER" id="PTHR10606">
    <property type="entry name" value="6-PHOSPHOFRUCTO-2-KINASE/FRUCTOSE-2,6-BISPHOSPHATASE"/>
    <property type="match status" value="1"/>
</dbReference>
<dbReference type="CDD" id="cd07067">
    <property type="entry name" value="HP_PGM_like"/>
    <property type="match status" value="1"/>
</dbReference>
<evidence type="ECO:0000256" key="2">
    <source>
        <dbReference type="ARBA" id="ARBA00022840"/>
    </source>
</evidence>
<dbReference type="InterPro" id="IPR029033">
    <property type="entry name" value="His_PPase_superfam"/>
</dbReference>
<dbReference type="GO" id="GO:0005829">
    <property type="term" value="C:cytosol"/>
    <property type="evidence" value="ECO:0007669"/>
    <property type="project" value="TreeGrafter"/>
</dbReference>
<dbReference type="FunFam" id="3.40.50.1240:FF:000006">
    <property type="entry name" value="6-phosphofructo-2-kinase/fructose-2, 6-bisphosphatase"/>
    <property type="match status" value="1"/>
</dbReference>
<dbReference type="Pfam" id="PF01591">
    <property type="entry name" value="6PF2K"/>
    <property type="match status" value="1"/>
</dbReference>
<keyword evidence="2" id="KW-0067">ATP-binding</keyword>
<dbReference type="InterPro" id="IPR001345">
    <property type="entry name" value="PG/BPGM_mutase_AS"/>
</dbReference>
<dbReference type="InterPro" id="IPR013079">
    <property type="entry name" value="6Phosfructo_kin"/>
</dbReference>